<dbReference type="PANTHER" id="PTHR42832">
    <property type="entry name" value="AMINO ACID AMINOTRANSFERASE"/>
    <property type="match status" value="1"/>
</dbReference>
<dbReference type="NCBIfam" id="TIGR03540">
    <property type="entry name" value="DapC_direct"/>
    <property type="match status" value="1"/>
</dbReference>
<dbReference type="RefSeq" id="WP_073477641.1">
    <property type="nucleotide sequence ID" value="NZ_FQZU01000026.1"/>
</dbReference>
<dbReference type="EMBL" id="FQZU01000026">
    <property type="protein sequence ID" value="SHK52097.1"/>
    <property type="molecule type" value="Genomic_DNA"/>
</dbReference>
<evidence type="ECO:0000256" key="1">
    <source>
        <dbReference type="ARBA" id="ARBA00001933"/>
    </source>
</evidence>
<dbReference type="InterPro" id="IPR004838">
    <property type="entry name" value="NHTrfase_class1_PyrdxlP-BS"/>
</dbReference>
<evidence type="ECO:0000256" key="6">
    <source>
        <dbReference type="ARBA" id="ARBA00051934"/>
    </source>
</evidence>
<dbReference type="InterPro" id="IPR050881">
    <property type="entry name" value="LL-DAP_aminotransferase"/>
</dbReference>
<keyword evidence="10" id="KW-1185">Reference proteome</keyword>
<accession>A0A1M6T560</accession>
<organism evidence="9 10">
    <name type="scientific">Desulfatibacillum alkenivorans DSM 16219</name>
    <dbReference type="NCBI Taxonomy" id="1121393"/>
    <lineage>
        <taxon>Bacteria</taxon>
        <taxon>Pseudomonadati</taxon>
        <taxon>Thermodesulfobacteriota</taxon>
        <taxon>Desulfobacteria</taxon>
        <taxon>Desulfobacterales</taxon>
        <taxon>Desulfatibacillaceae</taxon>
        <taxon>Desulfatibacillum</taxon>
    </lineage>
</organism>
<evidence type="ECO:0000256" key="3">
    <source>
        <dbReference type="ARBA" id="ARBA00022576"/>
    </source>
</evidence>
<name>A0A1M6T560_9BACT</name>
<reference evidence="10" key="1">
    <citation type="submission" date="2016-11" db="EMBL/GenBank/DDBJ databases">
        <authorList>
            <person name="Varghese N."/>
            <person name="Submissions S."/>
        </authorList>
    </citation>
    <scope>NUCLEOTIDE SEQUENCE [LARGE SCALE GENOMIC DNA]</scope>
    <source>
        <strain evidence="10">DSM 16219</strain>
    </source>
</reference>
<comment type="pathway">
    <text evidence="2">Amino-acid biosynthesis; L-lysine biosynthesis via DAP pathway; LL-2,6-diaminopimelate from (S)-tetrahydrodipicolinate (aminotransferase route): step 1/1.</text>
</comment>
<dbReference type="InterPro" id="IPR019942">
    <property type="entry name" value="DapL/ALD1"/>
</dbReference>
<evidence type="ECO:0000256" key="5">
    <source>
        <dbReference type="ARBA" id="ARBA00022898"/>
    </source>
</evidence>
<dbReference type="Gene3D" id="3.90.1150.10">
    <property type="entry name" value="Aspartate Aminotransferase, domain 1"/>
    <property type="match status" value="1"/>
</dbReference>
<dbReference type="OrthoDB" id="9804474at2"/>
<dbReference type="InterPro" id="IPR015424">
    <property type="entry name" value="PyrdxlP-dep_Trfase"/>
</dbReference>
<dbReference type="AlphaFoldDB" id="A0A1M6T560"/>
<dbReference type="HAMAP" id="MF_01642">
    <property type="entry name" value="DapL_aminotrans_1"/>
    <property type="match status" value="1"/>
</dbReference>
<dbReference type="PANTHER" id="PTHR42832:SF3">
    <property type="entry name" value="L-GLUTAMINE--4-(METHYLSULFANYL)-2-OXOBUTANOATE AMINOTRANSFERASE"/>
    <property type="match status" value="1"/>
</dbReference>
<dbReference type="STRING" id="1121393.SAMN02745216_03600"/>
<dbReference type="CDD" id="cd00609">
    <property type="entry name" value="AAT_like"/>
    <property type="match status" value="1"/>
</dbReference>
<keyword evidence="5" id="KW-0663">Pyridoxal phosphate</keyword>
<dbReference type="EC" id="2.6.1.-" evidence="7"/>
<evidence type="ECO:0000256" key="7">
    <source>
        <dbReference type="RuleBase" id="RU000481"/>
    </source>
</evidence>
<dbReference type="PROSITE" id="PS00105">
    <property type="entry name" value="AA_TRANSFER_CLASS_1"/>
    <property type="match status" value="1"/>
</dbReference>
<dbReference type="GO" id="GO:0030170">
    <property type="term" value="F:pyridoxal phosphate binding"/>
    <property type="evidence" value="ECO:0007669"/>
    <property type="project" value="InterPro"/>
</dbReference>
<dbReference type="InterPro" id="IPR004839">
    <property type="entry name" value="Aminotransferase_I/II_large"/>
</dbReference>
<evidence type="ECO:0000256" key="2">
    <source>
        <dbReference type="ARBA" id="ARBA00004982"/>
    </source>
</evidence>
<keyword evidence="4 7" id="KW-0808">Transferase</keyword>
<dbReference type="SUPFAM" id="SSF53383">
    <property type="entry name" value="PLP-dependent transferases"/>
    <property type="match status" value="1"/>
</dbReference>
<comment type="cofactor">
    <cofactor evidence="1 7">
        <name>pyridoxal 5'-phosphate</name>
        <dbReference type="ChEBI" id="CHEBI:597326"/>
    </cofactor>
</comment>
<dbReference type="InterPro" id="IPR019881">
    <property type="entry name" value="DAP-NH2Trfase_DapL_Desulfo"/>
</dbReference>
<dbReference type="InterPro" id="IPR015421">
    <property type="entry name" value="PyrdxlP-dep_Trfase_major"/>
</dbReference>
<comment type="similarity">
    <text evidence="7">Belongs to the class-I pyridoxal-phosphate-dependent aminotransferase family.</text>
</comment>
<evidence type="ECO:0000256" key="4">
    <source>
        <dbReference type="ARBA" id="ARBA00022679"/>
    </source>
</evidence>
<comment type="catalytic activity">
    <reaction evidence="6">
        <text>(2S,6S)-2,6-diaminopimelate + 2-oxoglutarate = (S)-2,3,4,5-tetrahydrodipicolinate + L-glutamate + H2O + H(+)</text>
        <dbReference type="Rhea" id="RHEA:23988"/>
        <dbReference type="ChEBI" id="CHEBI:15377"/>
        <dbReference type="ChEBI" id="CHEBI:15378"/>
        <dbReference type="ChEBI" id="CHEBI:16810"/>
        <dbReference type="ChEBI" id="CHEBI:16845"/>
        <dbReference type="ChEBI" id="CHEBI:29985"/>
        <dbReference type="ChEBI" id="CHEBI:57609"/>
        <dbReference type="EC" id="2.6.1.83"/>
    </reaction>
</comment>
<evidence type="ECO:0000313" key="9">
    <source>
        <dbReference type="EMBL" id="SHK52097.1"/>
    </source>
</evidence>
<gene>
    <name evidence="9" type="ORF">SAMN02745216_03600</name>
</gene>
<dbReference type="GO" id="GO:0009089">
    <property type="term" value="P:lysine biosynthetic process via diaminopimelate"/>
    <property type="evidence" value="ECO:0007669"/>
    <property type="project" value="UniProtKB-UniPathway"/>
</dbReference>
<proteinExistence type="inferred from homology"/>
<feature type="domain" description="Aminotransferase class I/classII large" evidence="8">
    <location>
        <begin position="34"/>
        <end position="382"/>
    </location>
</feature>
<dbReference type="InterPro" id="IPR015422">
    <property type="entry name" value="PyrdxlP-dep_Trfase_small"/>
</dbReference>
<sequence length="388" mass="42544">MDQFEKADRLKQLPPYLFAEIDRKKEEVRAKGVDIIDLGVGDPDLPTPDHIIKALNEAAKDPRFHRYPSYSGMGAFNKAVARFYDKRFGVNLELSEIITLIGSKEGIAHIPLAYINPGDVALVPSPAYPVYQIGVEFCGGSCHIMPLLKENGFLPDLDAIPEDVASKAKLMFINYPNNPTAAVADEAFFKKVIEFAKKYKIIVCHDAAYTEMSFDGFAPMSFMEVDGAKEVGIEFHSLSKTYNMTGWRLGFAVGNAEVIGALGKVKSNIDSGAFDAVQMAGIEALDGDQQCVADNAGIYQERRDLLMEGLNAMGLKCTPPKATFYMWVEVPEGYSSADFCAKLLTEAGIVATPGNGFGAPGEGYFRMALTQNKDRMAEAVKRMQELKL</sequence>
<keyword evidence="3 7" id="KW-0032">Aminotransferase</keyword>
<dbReference type="UniPathway" id="UPA00034">
    <property type="reaction ID" value="UER00466"/>
</dbReference>
<dbReference type="Pfam" id="PF00155">
    <property type="entry name" value="Aminotran_1_2"/>
    <property type="match status" value="1"/>
</dbReference>
<evidence type="ECO:0000313" key="10">
    <source>
        <dbReference type="Proteomes" id="UP000183994"/>
    </source>
</evidence>
<dbReference type="Proteomes" id="UP000183994">
    <property type="component" value="Unassembled WGS sequence"/>
</dbReference>
<protein>
    <recommendedName>
        <fullName evidence="7">Aminotransferase</fullName>
        <ecNumber evidence="7">2.6.1.-</ecNumber>
    </recommendedName>
</protein>
<dbReference type="Gene3D" id="3.40.640.10">
    <property type="entry name" value="Type I PLP-dependent aspartate aminotransferase-like (Major domain)"/>
    <property type="match status" value="1"/>
</dbReference>
<dbReference type="NCBIfam" id="NF006756">
    <property type="entry name" value="PRK09276.1"/>
    <property type="match status" value="1"/>
</dbReference>
<evidence type="ECO:0000259" key="8">
    <source>
        <dbReference type="Pfam" id="PF00155"/>
    </source>
</evidence>
<dbReference type="GO" id="GO:0010285">
    <property type="term" value="F:L,L-diaminopimelate aminotransferase activity"/>
    <property type="evidence" value="ECO:0007669"/>
    <property type="project" value="UniProtKB-EC"/>
</dbReference>